<evidence type="ECO:0000313" key="3">
    <source>
        <dbReference type="Proteomes" id="UP000800094"/>
    </source>
</evidence>
<organism evidence="2 3">
    <name type="scientific">Trematosphaeria pertusa</name>
    <dbReference type="NCBI Taxonomy" id="390896"/>
    <lineage>
        <taxon>Eukaryota</taxon>
        <taxon>Fungi</taxon>
        <taxon>Dikarya</taxon>
        <taxon>Ascomycota</taxon>
        <taxon>Pezizomycotina</taxon>
        <taxon>Dothideomycetes</taxon>
        <taxon>Pleosporomycetidae</taxon>
        <taxon>Pleosporales</taxon>
        <taxon>Massarineae</taxon>
        <taxon>Trematosphaeriaceae</taxon>
        <taxon>Trematosphaeria</taxon>
    </lineage>
</organism>
<dbReference type="Proteomes" id="UP000800094">
    <property type="component" value="Unassembled WGS sequence"/>
</dbReference>
<dbReference type="GeneID" id="54587026"/>
<gene>
    <name evidence="2" type="ORF">BU26DRAFT_567809</name>
</gene>
<feature type="region of interest" description="Disordered" evidence="1">
    <location>
        <begin position="1"/>
        <end position="23"/>
    </location>
</feature>
<evidence type="ECO:0000313" key="2">
    <source>
        <dbReference type="EMBL" id="KAF2246321.1"/>
    </source>
</evidence>
<name>A0A6A6I7H1_9PLEO</name>
<accession>A0A6A6I7H1</accession>
<proteinExistence type="predicted"/>
<dbReference type="AlphaFoldDB" id="A0A6A6I7H1"/>
<dbReference type="EMBL" id="ML987199">
    <property type="protein sequence ID" value="KAF2246321.1"/>
    <property type="molecule type" value="Genomic_DNA"/>
</dbReference>
<dbReference type="RefSeq" id="XP_033681325.1">
    <property type="nucleotide sequence ID" value="XM_033833696.1"/>
</dbReference>
<reference evidence="2" key="1">
    <citation type="journal article" date="2020" name="Stud. Mycol.">
        <title>101 Dothideomycetes genomes: a test case for predicting lifestyles and emergence of pathogens.</title>
        <authorList>
            <person name="Haridas S."/>
            <person name="Albert R."/>
            <person name="Binder M."/>
            <person name="Bloem J."/>
            <person name="Labutti K."/>
            <person name="Salamov A."/>
            <person name="Andreopoulos B."/>
            <person name="Baker S."/>
            <person name="Barry K."/>
            <person name="Bills G."/>
            <person name="Bluhm B."/>
            <person name="Cannon C."/>
            <person name="Castanera R."/>
            <person name="Culley D."/>
            <person name="Daum C."/>
            <person name="Ezra D."/>
            <person name="Gonzalez J."/>
            <person name="Henrissat B."/>
            <person name="Kuo A."/>
            <person name="Liang C."/>
            <person name="Lipzen A."/>
            <person name="Lutzoni F."/>
            <person name="Magnuson J."/>
            <person name="Mondo S."/>
            <person name="Nolan M."/>
            <person name="Ohm R."/>
            <person name="Pangilinan J."/>
            <person name="Park H.-J."/>
            <person name="Ramirez L."/>
            <person name="Alfaro M."/>
            <person name="Sun H."/>
            <person name="Tritt A."/>
            <person name="Yoshinaga Y."/>
            <person name="Zwiers L.-H."/>
            <person name="Turgeon B."/>
            <person name="Goodwin S."/>
            <person name="Spatafora J."/>
            <person name="Crous P."/>
            <person name="Grigoriev I."/>
        </authorList>
    </citation>
    <scope>NUCLEOTIDE SEQUENCE</scope>
    <source>
        <strain evidence="2">CBS 122368</strain>
    </source>
</reference>
<feature type="compositionally biased region" description="Polar residues" evidence="1">
    <location>
        <begin position="1"/>
        <end position="13"/>
    </location>
</feature>
<protein>
    <submittedName>
        <fullName evidence="2">Uncharacterized protein</fullName>
    </submittedName>
</protein>
<feature type="region of interest" description="Disordered" evidence="1">
    <location>
        <begin position="373"/>
        <end position="402"/>
    </location>
</feature>
<feature type="region of interest" description="Disordered" evidence="1">
    <location>
        <begin position="105"/>
        <end position="126"/>
    </location>
</feature>
<sequence length="402" mass="44100">MAIPTQARTTTSFIFRRRPTPEGSSPWEDIFFIYPVESDELSQALRDAYPQCSTLRERKHQAVIDFLSEELRQMKCKAPDPSPVFSNADLPQHAQRDDLSAFNDELSNSSRQHSTSTCTSPSVSSVRSSVIADRSARHAAFLMAYNAEPAVSTITKPTADPGASGKVNSAVAAQQFVFSAHDGRAMRPKTKRKMTLEERSAYKETRKRGACDKCRRQKGRCTHVNEGDTEMAVIEHVNKVAKRNLSTGFDRGAQEGVRPIKIELSPTVHVAHSTHNDPQPTNTVQQIDTNRALGPDNNGPLPQGDDGWESVEGYVQSEPNLDPLYMSGAQADEPWSPFSGRDPAEPYMSGYPEESSVARSAFLSPSMVTPPSASLTFQSGHPFYGSPWSNSQDQPMGGPAPT</sequence>
<feature type="compositionally biased region" description="Low complexity" evidence="1">
    <location>
        <begin position="114"/>
        <end position="126"/>
    </location>
</feature>
<keyword evidence="3" id="KW-1185">Reference proteome</keyword>
<dbReference type="OrthoDB" id="3794485at2759"/>
<evidence type="ECO:0000256" key="1">
    <source>
        <dbReference type="SAM" id="MobiDB-lite"/>
    </source>
</evidence>